<comment type="similarity">
    <text evidence="1">Belongs to the DDAH family.</text>
</comment>
<name>A0A5B9DFW4_9ARCH</name>
<dbReference type="PANTHER" id="PTHR12737">
    <property type="entry name" value="DIMETHYLARGININE DIMETHYLAMINOHYDROLASE"/>
    <property type="match status" value="1"/>
</dbReference>
<dbReference type="GO" id="GO:0006525">
    <property type="term" value="P:arginine metabolic process"/>
    <property type="evidence" value="ECO:0007669"/>
    <property type="project" value="TreeGrafter"/>
</dbReference>
<feature type="active site" description="Proton donor" evidence="3">
    <location>
        <position position="163"/>
    </location>
</feature>
<dbReference type="InterPro" id="IPR033199">
    <property type="entry name" value="DDAH-like"/>
</dbReference>
<dbReference type="EMBL" id="CP042905">
    <property type="protein sequence ID" value="QEE17911.1"/>
    <property type="molecule type" value="Genomic_DNA"/>
</dbReference>
<accession>A0A5B9DFW4</accession>
<dbReference type="PANTHER" id="PTHR12737:SF9">
    <property type="entry name" value="DIMETHYLARGININASE"/>
    <property type="match status" value="1"/>
</dbReference>
<dbReference type="GO" id="GO:0016990">
    <property type="term" value="F:arginine deiminase activity"/>
    <property type="evidence" value="ECO:0007669"/>
    <property type="project" value="UniProtKB-EC"/>
</dbReference>
<organism evidence="4 5">
    <name type="scientific">Promethearchaeum syntrophicum</name>
    <dbReference type="NCBI Taxonomy" id="2594042"/>
    <lineage>
        <taxon>Archaea</taxon>
        <taxon>Promethearchaeati</taxon>
        <taxon>Promethearchaeota</taxon>
        <taxon>Promethearchaeia</taxon>
        <taxon>Promethearchaeales</taxon>
        <taxon>Promethearchaeaceae</taxon>
        <taxon>Promethearchaeum</taxon>
    </lineage>
</organism>
<sequence length="256" mass="29179">MFKSAIVKKPCKNFSKGLTTSSLGLPDYQKVLEQHENYIKTLRKCGLKVHILEADEEYPDSTFVEDIAIVNEKCVIITNPGAQSRKGEVQAIFDFIKDEYNFEKIERIEAPGTLDGGDIMRIDKCYYIGLSSRTNQEGADQLAKILAFYGFRSQVVKMKETLHLKSGLNYIGNKCLLSIDEFKNDPLFQEYDIIHVEKDEEYAANCIIVNGNVIMPKGYNKLKENLTKLNYIIIELEMSEFKKMDGGLSCLSLRFP</sequence>
<dbReference type="Proteomes" id="UP000321408">
    <property type="component" value="Chromosome"/>
</dbReference>
<evidence type="ECO:0000313" key="5">
    <source>
        <dbReference type="Proteomes" id="UP000321408"/>
    </source>
</evidence>
<dbReference type="Pfam" id="PF19420">
    <property type="entry name" value="DDAH_eukar"/>
    <property type="match status" value="1"/>
</dbReference>
<dbReference type="OrthoDB" id="371705at2157"/>
<dbReference type="SUPFAM" id="SSF55909">
    <property type="entry name" value="Pentein"/>
    <property type="match status" value="1"/>
</dbReference>
<keyword evidence="2" id="KW-0378">Hydrolase</keyword>
<proteinExistence type="inferred from homology"/>
<dbReference type="KEGG" id="psyt:DSAG12_03749"/>
<reference evidence="4 5" key="2">
    <citation type="journal article" date="2024" name="Int. J. Syst. Evol. Microbiol.">
        <title>Promethearchaeum syntrophicum gen. nov., sp. nov., an anaerobic, obligately syntrophic archaeon, the first isolate of the lineage 'Asgard' archaea, and proposal of the new archaeal phylum Promethearchaeota phyl. nov. and kingdom Promethearchaeati regn. nov.</title>
        <authorList>
            <person name="Imachi H."/>
            <person name="Nobu M.K."/>
            <person name="Kato S."/>
            <person name="Takaki Y."/>
            <person name="Miyazaki M."/>
            <person name="Miyata M."/>
            <person name="Ogawara M."/>
            <person name="Saito Y."/>
            <person name="Sakai S."/>
            <person name="Tahara Y.O."/>
            <person name="Takano Y."/>
            <person name="Tasumi E."/>
            <person name="Uematsu K."/>
            <person name="Yoshimura T."/>
            <person name="Itoh T."/>
            <person name="Ohkuma M."/>
            <person name="Takai K."/>
        </authorList>
    </citation>
    <scope>NUCLEOTIDE SEQUENCE [LARGE SCALE GENOMIC DNA]</scope>
    <source>
        <strain evidence="4 5">MK-D1</strain>
    </source>
</reference>
<gene>
    <name evidence="4" type="ORF">DSAG12_03749</name>
</gene>
<keyword evidence="5" id="KW-1185">Reference proteome</keyword>
<dbReference type="Gene3D" id="3.75.10.10">
    <property type="entry name" value="L-arginine/glycine Amidinotransferase, Chain A"/>
    <property type="match status" value="1"/>
</dbReference>
<dbReference type="GeneID" id="41331717"/>
<evidence type="ECO:0000256" key="2">
    <source>
        <dbReference type="ARBA" id="ARBA00022801"/>
    </source>
</evidence>
<dbReference type="GO" id="GO:0016597">
    <property type="term" value="F:amino acid binding"/>
    <property type="evidence" value="ECO:0007669"/>
    <property type="project" value="TreeGrafter"/>
</dbReference>
<dbReference type="RefSeq" id="WP_147664789.1">
    <property type="nucleotide sequence ID" value="NZ_CP042905.2"/>
</dbReference>
<evidence type="ECO:0000256" key="3">
    <source>
        <dbReference type="PIRSR" id="PIRSR633199-1"/>
    </source>
</evidence>
<reference evidence="4 5" key="1">
    <citation type="journal article" date="2020" name="Nature">
        <title>Isolation of an archaeon at the prokaryote-eukaryote interface.</title>
        <authorList>
            <person name="Imachi H."/>
            <person name="Nobu M.K."/>
            <person name="Nakahara N."/>
            <person name="Morono Y."/>
            <person name="Ogawara M."/>
            <person name="Takaki Y."/>
            <person name="Takano Y."/>
            <person name="Uematsu K."/>
            <person name="Ikuta T."/>
            <person name="Ito M."/>
            <person name="Matsui Y."/>
            <person name="Miyazaki M."/>
            <person name="Murata K."/>
            <person name="Saito Y."/>
            <person name="Sakai S."/>
            <person name="Song C."/>
            <person name="Tasumi E."/>
            <person name="Yamanaka Y."/>
            <person name="Yamaguchi T."/>
            <person name="Kamagata Y."/>
            <person name="Tamaki H."/>
            <person name="Takai K."/>
        </authorList>
    </citation>
    <scope>NUCLEOTIDE SEQUENCE [LARGE SCALE GENOMIC DNA]</scope>
    <source>
        <strain evidence="4 5">MK-D1</strain>
    </source>
</reference>
<dbReference type="GO" id="GO:0016403">
    <property type="term" value="F:dimethylargininase activity"/>
    <property type="evidence" value="ECO:0007669"/>
    <property type="project" value="TreeGrafter"/>
</dbReference>
<dbReference type="AlphaFoldDB" id="A0A5B9DFW4"/>
<dbReference type="GO" id="GO:0000052">
    <property type="term" value="P:citrulline metabolic process"/>
    <property type="evidence" value="ECO:0007669"/>
    <property type="project" value="TreeGrafter"/>
</dbReference>
<dbReference type="GO" id="GO:0045429">
    <property type="term" value="P:positive regulation of nitric oxide biosynthetic process"/>
    <property type="evidence" value="ECO:0007669"/>
    <property type="project" value="TreeGrafter"/>
</dbReference>
<protein>
    <submittedName>
        <fullName evidence="4">Dimethylarginine dimethylaminohydrolase family protein</fullName>
    </submittedName>
</protein>
<feature type="active site" description="Nucleophile" evidence="3">
    <location>
        <position position="250"/>
    </location>
</feature>
<evidence type="ECO:0000256" key="1">
    <source>
        <dbReference type="ARBA" id="ARBA00008532"/>
    </source>
</evidence>
<evidence type="ECO:0000313" key="4">
    <source>
        <dbReference type="EMBL" id="QEE17911.1"/>
    </source>
</evidence>